<accession>X1BC62</accession>
<reference evidence="1" key="1">
    <citation type="journal article" date="2014" name="Front. Microbiol.">
        <title>High frequency of phylogenetically diverse reductive dehalogenase-homologous genes in deep subseafloor sedimentary metagenomes.</title>
        <authorList>
            <person name="Kawai M."/>
            <person name="Futagami T."/>
            <person name="Toyoda A."/>
            <person name="Takaki Y."/>
            <person name="Nishi S."/>
            <person name="Hori S."/>
            <person name="Arai W."/>
            <person name="Tsubouchi T."/>
            <person name="Morono Y."/>
            <person name="Uchiyama I."/>
            <person name="Ito T."/>
            <person name="Fujiyama A."/>
            <person name="Inagaki F."/>
            <person name="Takami H."/>
        </authorList>
    </citation>
    <scope>NUCLEOTIDE SEQUENCE</scope>
    <source>
        <strain evidence="1">Expedition CK06-06</strain>
    </source>
</reference>
<gene>
    <name evidence="1" type="ORF">S01H4_48585</name>
</gene>
<sequence length="39" mass="4562">MADFKLDSNFDLVIENDDFVLVDGLEAIAQQLRIRLNFY</sequence>
<protein>
    <submittedName>
        <fullName evidence="1">Uncharacterized protein</fullName>
    </submittedName>
</protein>
<organism evidence="1">
    <name type="scientific">marine sediment metagenome</name>
    <dbReference type="NCBI Taxonomy" id="412755"/>
    <lineage>
        <taxon>unclassified sequences</taxon>
        <taxon>metagenomes</taxon>
        <taxon>ecological metagenomes</taxon>
    </lineage>
</organism>
<evidence type="ECO:0000313" key="1">
    <source>
        <dbReference type="EMBL" id="GAG92615.1"/>
    </source>
</evidence>
<dbReference type="AlphaFoldDB" id="X1BC62"/>
<feature type="non-terminal residue" evidence="1">
    <location>
        <position position="39"/>
    </location>
</feature>
<comment type="caution">
    <text evidence="1">The sequence shown here is derived from an EMBL/GenBank/DDBJ whole genome shotgun (WGS) entry which is preliminary data.</text>
</comment>
<proteinExistence type="predicted"/>
<dbReference type="EMBL" id="BART01027402">
    <property type="protein sequence ID" value="GAG92615.1"/>
    <property type="molecule type" value="Genomic_DNA"/>
</dbReference>
<name>X1BC62_9ZZZZ</name>